<comment type="catalytic activity">
    <reaction evidence="1">
        <text>ATP + protein L-histidine = ADP + protein N-phospho-L-histidine.</text>
        <dbReference type="EC" id="2.7.13.3"/>
    </reaction>
</comment>
<name>A0ABV4YEF8_9CYAN</name>
<dbReference type="RefSeq" id="WP_413258703.1">
    <property type="nucleotide sequence ID" value="NZ_JBHFNS010000070.1"/>
</dbReference>
<dbReference type="Pfam" id="PF02518">
    <property type="entry name" value="HATPase_c"/>
    <property type="match status" value="1"/>
</dbReference>
<keyword evidence="4" id="KW-0902">Two-component regulatory system</keyword>
<dbReference type="PANTHER" id="PTHR43065">
    <property type="entry name" value="SENSOR HISTIDINE KINASE"/>
    <property type="match status" value="1"/>
</dbReference>
<keyword evidence="3 9" id="KW-0808">Transferase</keyword>
<dbReference type="Gene3D" id="3.40.50.2300">
    <property type="match status" value="1"/>
</dbReference>
<dbReference type="InterPro" id="IPR036890">
    <property type="entry name" value="HATPase_C_sf"/>
</dbReference>
<dbReference type="PROSITE" id="PS50110">
    <property type="entry name" value="RESPONSE_REGULATORY"/>
    <property type="match status" value="1"/>
</dbReference>
<dbReference type="SUPFAM" id="SSF55874">
    <property type="entry name" value="ATPase domain of HSP90 chaperone/DNA topoisomerase II/histidine kinase"/>
    <property type="match status" value="1"/>
</dbReference>
<evidence type="ECO:0000256" key="1">
    <source>
        <dbReference type="ARBA" id="ARBA00000085"/>
    </source>
</evidence>
<dbReference type="PRINTS" id="PR00344">
    <property type="entry name" value="BCTRLSENSOR"/>
</dbReference>
<evidence type="ECO:0000259" key="7">
    <source>
        <dbReference type="PROSITE" id="PS50109"/>
    </source>
</evidence>
<evidence type="ECO:0000256" key="5">
    <source>
        <dbReference type="PROSITE-ProRule" id="PRU00169"/>
    </source>
</evidence>
<evidence type="ECO:0000256" key="2">
    <source>
        <dbReference type="ARBA" id="ARBA00012438"/>
    </source>
</evidence>
<comment type="caution">
    <text evidence="9">The sequence shown here is derived from an EMBL/GenBank/DDBJ whole genome shotgun (WGS) entry which is preliminary data.</text>
</comment>
<gene>
    <name evidence="9" type="ORF">ACE1B6_18375</name>
</gene>
<evidence type="ECO:0000256" key="6">
    <source>
        <dbReference type="SAM" id="Coils"/>
    </source>
</evidence>
<dbReference type="Proteomes" id="UP001576776">
    <property type="component" value="Unassembled WGS sequence"/>
</dbReference>
<dbReference type="InterPro" id="IPR003594">
    <property type="entry name" value="HATPase_dom"/>
</dbReference>
<dbReference type="Pfam" id="PF00072">
    <property type="entry name" value="Response_reg"/>
    <property type="match status" value="1"/>
</dbReference>
<protein>
    <recommendedName>
        <fullName evidence="2">histidine kinase</fullName>
        <ecNumber evidence="2">2.7.13.3</ecNumber>
    </recommendedName>
</protein>
<keyword evidence="10" id="KW-1185">Reference proteome</keyword>
<keyword evidence="5" id="KW-0597">Phosphoprotein</keyword>
<feature type="domain" description="Histidine kinase" evidence="7">
    <location>
        <begin position="173"/>
        <end position="427"/>
    </location>
</feature>
<reference evidence="9 10" key="1">
    <citation type="submission" date="2024-09" db="EMBL/GenBank/DDBJ databases">
        <title>Floridaenema gen nov. (Aerosakkonemataceae, Aerosakkonematales ord. nov., Cyanobacteria) from benthic tropical and subtropical fresh waters, with the description of four new species.</title>
        <authorList>
            <person name="Moretto J.A."/>
            <person name="Berthold D.E."/>
            <person name="Lefler F.W."/>
            <person name="Huang I.-S."/>
            <person name="Laughinghouse H. IV."/>
        </authorList>
    </citation>
    <scope>NUCLEOTIDE SEQUENCE [LARGE SCALE GENOMIC DNA]</scope>
    <source>
        <strain evidence="9 10">BLCC-F154</strain>
    </source>
</reference>
<dbReference type="InterPro" id="IPR001789">
    <property type="entry name" value="Sig_transdc_resp-reg_receiver"/>
</dbReference>
<evidence type="ECO:0000313" key="10">
    <source>
        <dbReference type="Proteomes" id="UP001576776"/>
    </source>
</evidence>
<dbReference type="PROSITE" id="PS50109">
    <property type="entry name" value="HIS_KIN"/>
    <property type="match status" value="1"/>
</dbReference>
<feature type="modified residue" description="4-aspartylphosphate" evidence="5">
    <location>
        <position position="61"/>
    </location>
</feature>
<dbReference type="EMBL" id="JBHFNS010000070">
    <property type="protein sequence ID" value="MFB2937217.1"/>
    <property type="molecule type" value="Genomic_DNA"/>
</dbReference>
<proteinExistence type="predicted"/>
<dbReference type="EC" id="2.7.13.3" evidence="2"/>
<dbReference type="InterPro" id="IPR004358">
    <property type="entry name" value="Sig_transdc_His_kin-like_C"/>
</dbReference>
<dbReference type="CDD" id="cd19920">
    <property type="entry name" value="REC_PA4781-like"/>
    <property type="match status" value="1"/>
</dbReference>
<dbReference type="SMART" id="SM00387">
    <property type="entry name" value="HATPase_c"/>
    <property type="match status" value="1"/>
</dbReference>
<dbReference type="Gene3D" id="1.10.287.130">
    <property type="match status" value="1"/>
</dbReference>
<keyword evidence="3 9" id="KW-0418">Kinase</keyword>
<organism evidence="9 10">
    <name type="scientific">Floridaenema fluviatile BLCC-F154</name>
    <dbReference type="NCBI Taxonomy" id="3153640"/>
    <lineage>
        <taxon>Bacteria</taxon>
        <taxon>Bacillati</taxon>
        <taxon>Cyanobacteriota</taxon>
        <taxon>Cyanophyceae</taxon>
        <taxon>Oscillatoriophycideae</taxon>
        <taxon>Aerosakkonematales</taxon>
        <taxon>Aerosakkonemataceae</taxon>
        <taxon>Floridanema</taxon>
        <taxon>Floridanema fluviatile</taxon>
    </lineage>
</organism>
<dbReference type="SMART" id="SM00448">
    <property type="entry name" value="REC"/>
    <property type="match status" value="1"/>
</dbReference>
<sequence length="437" mass="48961">MNGNLATSLAADIMIVDDTPDNIRFLSTLLQEQGYNVRKAINGKMALTAIRTVLPDLVLLDINMPMMNGYEVCQELKRDEKTKSVPIIFISALDDVTDKVKAFHLGCVDYITKPFQIEEVLARIENQLTIKNLQNKLRSQNTELQNALEELKTAQAQIIQKEKMLSLSQLAAGMAHEVNNSIGFIAGNIDFARQYVQDLLELINIYQQEYPQPTPTVQTALADIDLEFIAKDVKKVLNSMQTGAERISTINLALRIFSRLNESDVKPVNLHQGIDSALVLLQQRLRQEERNREIKVEKNYGKLPVITCYASLMNQVFFNLLNNAIDALEAKWETAGDTSTPTILIITELTDRQTVIVKIKDNGTGIPENIRQQLFNPFFTTKPVGKGSGLGLLTSYQIVVEKHQGNLTYQSILGEGTEFILEIPVSLKKISDKATVE</sequence>
<feature type="coiled-coil region" evidence="6">
    <location>
        <begin position="130"/>
        <end position="164"/>
    </location>
</feature>
<keyword evidence="6" id="KW-0175">Coiled coil</keyword>
<dbReference type="PANTHER" id="PTHR43065:SF48">
    <property type="entry name" value="HISTIDINE KINASE"/>
    <property type="match status" value="1"/>
</dbReference>
<evidence type="ECO:0000259" key="8">
    <source>
        <dbReference type="PROSITE" id="PS50110"/>
    </source>
</evidence>
<dbReference type="GO" id="GO:0016301">
    <property type="term" value="F:kinase activity"/>
    <property type="evidence" value="ECO:0007669"/>
    <property type="project" value="UniProtKB-KW"/>
</dbReference>
<feature type="domain" description="Response regulatory" evidence="8">
    <location>
        <begin position="12"/>
        <end position="128"/>
    </location>
</feature>
<dbReference type="InterPro" id="IPR005467">
    <property type="entry name" value="His_kinase_dom"/>
</dbReference>
<dbReference type="InterPro" id="IPR011006">
    <property type="entry name" value="CheY-like_superfamily"/>
</dbReference>
<evidence type="ECO:0000313" key="9">
    <source>
        <dbReference type="EMBL" id="MFB2937217.1"/>
    </source>
</evidence>
<evidence type="ECO:0000256" key="3">
    <source>
        <dbReference type="ARBA" id="ARBA00022777"/>
    </source>
</evidence>
<dbReference type="Gene3D" id="3.30.565.10">
    <property type="entry name" value="Histidine kinase-like ATPase, C-terminal domain"/>
    <property type="match status" value="1"/>
</dbReference>
<accession>A0ABV4YEF8</accession>
<dbReference type="SUPFAM" id="SSF52172">
    <property type="entry name" value="CheY-like"/>
    <property type="match status" value="1"/>
</dbReference>
<evidence type="ECO:0000256" key="4">
    <source>
        <dbReference type="ARBA" id="ARBA00023012"/>
    </source>
</evidence>